<dbReference type="Proteomes" id="UP000183687">
    <property type="component" value="Unassembled WGS sequence"/>
</dbReference>
<comment type="caution">
    <text evidence="2">The sequence shown here is derived from an EMBL/GenBank/DDBJ whole genome shotgun (WGS) entry which is preliminary data.</text>
</comment>
<dbReference type="AlphaFoldDB" id="A0AB38A6H1"/>
<evidence type="ECO:0000313" key="2">
    <source>
        <dbReference type="EMBL" id="SEB66449.1"/>
    </source>
</evidence>
<dbReference type="EMBL" id="FNSH01000001">
    <property type="protein sequence ID" value="SEB66449.1"/>
    <property type="molecule type" value="Genomic_DNA"/>
</dbReference>
<evidence type="ECO:0000256" key="1">
    <source>
        <dbReference type="SAM" id="SignalP"/>
    </source>
</evidence>
<feature type="chain" id="PRO_5044228594" description="3D (Asp-Asp-Asp) domain-containing protein" evidence="1">
    <location>
        <begin position="23"/>
        <end position="200"/>
    </location>
</feature>
<evidence type="ECO:0000313" key="3">
    <source>
        <dbReference type="Proteomes" id="UP000183687"/>
    </source>
</evidence>
<gene>
    <name evidence="2" type="ORF">SAMN04489746_0833</name>
</gene>
<dbReference type="Gene3D" id="2.40.40.10">
    <property type="entry name" value="RlpA-like domain"/>
    <property type="match status" value="1"/>
</dbReference>
<dbReference type="InterPro" id="IPR036908">
    <property type="entry name" value="RlpA-like_sf"/>
</dbReference>
<sequence length="200" mass="20913">MWLLGVGVTLAFMQLDSLPALAEDVQAIGVGDTTSEVTSSNGFHTAKANGSGNESSVQALLDTHQHLTYQVHKLGPTETNIKPGAVIQDGVVVINQDQGWKSGRASAYTIADNTGGTATASGIPLTETSMTVAVPISSRHLIGKKVEIYYNGTTVTATVTDTGGFAPYGRDLDLAGGVWRALGANSTEGWGVRTVSYRFL</sequence>
<keyword evidence="1" id="KW-0732">Signal</keyword>
<evidence type="ECO:0008006" key="4">
    <source>
        <dbReference type="Google" id="ProtNLM"/>
    </source>
</evidence>
<reference evidence="2 3" key="1">
    <citation type="submission" date="2016-10" db="EMBL/GenBank/DDBJ databases">
        <authorList>
            <person name="Varghese N."/>
            <person name="Submissions S."/>
        </authorList>
    </citation>
    <scope>NUCLEOTIDE SEQUENCE [LARGE SCALE GENOMIC DNA]</scope>
    <source>
        <strain evidence="2 3">DSM 20586</strain>
    </source>
</reference>
<protein>
    <recommendedName>
        <fullName evidence="4">3D (Asp-Asp-Asp) domain-containing protein</fullName>
    </recommendedName>
</protein>
<name>A0AB38A6H1_9ACTN</name>
<feature type="signal peptide" evidence="1">
    <location>
        <begin position="1"/>
        <end position="22"/>
    </location>
</feature>
<accession>A0AB38A6H1</accession>
<dbReference type="SUPFAM" id="SSF50685">
    <property type="entry name" value="Barwin-like endoglucanases"/>
    <property type="match status" value="1"/>
</dbReference>
<proteinExistence type="predicted"/>
<organism evidence="2 3">
    <name type="scientific">Atopobium minutum</name>
    <dbReference type="NCBI Taxonomy" id="1381"/>
    <lineage>
        <taxon>Bacteria</taxon>
        <taxon>Bacillati</taxon>
        <taxon>Actinomycetota</taxon>
        <taxon>Coriobacteriia</taxon>
        <taxon>Coriobacteriales</taxon>
        <taxon>Atopobiaceae</taxon>
        <taxon>Atopobium</taxon>
    </lineage>
</organism>